<dbReference type="Gene3D" id="3.40.50.300">
    <property type="entry name" value="P-loop containing nucleotide triphosphate hydrolases"/>
    <property type="match status" value="1"/>
</dbReference>
<evidence type="ECO:0000256" key="1">
    <source>
        <dbReference type="ARBA" id="ARBA00004202"/>
    </source>
</evidence>
<dbReference type="Pfam" id="PF13304">
    <property type="entry name" value="AAA_21"/>
    <property type="match status" value="1"/>
</dbReference>
<dbReference type="GO" id="GO:0006826">
    <property type="term" value="P:iron ion transport"/>
    <property type="evidence" value="ECO:0007669"/>
    <property type="project" value="UniProtKB-KW"/>
</dbReference>
<dbReference type="InterPro" id="IPR003593">
    <property type="entry name" value="AAA+_ATPase"/>
</dbReference>
<dbReference type="RefSeq" id="WP_126826572.1">
    <property type="nucleotide sequence ID" value="NZ_JBHLWU010000003.1"/>
</dbReference>
<organism evidence="9 10">
    <name type="scientific">Vagococcus entomophilus</name>
    <dbReference type="NCBI Taxonomy" id="1160095"/>
    <lineage>
        <taxon>Bacteria</taxon>
        <taxon>Bacillati</taxon>
        <taxon>Bacillota</taxon>
        <taxon>Bacilli</taxon>
        <taxon>Lactobacillales</taxon>
        <taxon>Enterococcaceae</taxon>
        <taxon>Vagococcus</taxon>
    </lineage>
</organism>
<dbReference type="GO" id="GO:0006302">
    <property type="term" value="P:double-strand break repair"/>
    <property type="evidence" value="ECO:0007669"/>
    <property type="project" value="InterPro"/>
</dbReference>
<evidence type="ECO:0000259" key="8">
    <source>
        <dbReference type="SMART" id="SM00382"/>
    </source>
</evidence>
<evidence type="ECO:0000313" key="10">
    <source>
        <dbReference type="Proteomes" id="UP000288669"/>
    </source>
</evidence>
<dbReference type="EMBL" id="NGJZ01000004">
    <property type="protein sequence ID" value="RSU06183.1"/>
    <property type="molecule type" value="Genomic_DNA"/>
</dbReference>
<dbReference type="InterPro" id="IPR038729">
    <property type="entry name" value="Rad50/SbcC_AAA"/>
</dbReference>
<protein>
    <recommendedName>
        <fullName evidence="8">AAA+ ATPase domain-containing protein</fullName>
    </recommendedName>
</protein>
<keyword evidence="4" id="KW-0410">Iron transport</keyword>
<dbReference type="PANTHER" id="PTHR42771">
    <property type="entry name" value="IRON(3+)-HYDROXAMATE IMPORT ATP-BINDING PROTEIN FHUC"/>
    <property type="match status" value="1"/>
</dbReference>
<dbReference type="GO" id="GO:0005524">
    <property type="term" value="F:ATP binding"/>
    <property type="evidence" value="ECO:0007669"/>
    <property type="project" value="InterPro"/>
</dbReference>
<evidence type="ECO:0000256" key="3">
    <source>
        <dbReference type="ARBA" id="ARBA00022475"/>
    </source>
</evidence>
<keyword evidence="10" id="KW-1185">Reference proteome</keyword>
<reference evidence="9 10" key="1">
    <citation type="submission" date="2017-05" db="EMBL/GenBank/DDBJ databases">
        <title>Vagococcus spp. assemblies.</title>
        <authorList>
            <person name="Gulvik C.A."/>
        </authorList>
    </citation>
    <scope>NUCLEOTIDE SEQUENCE [LARGE SCALE GENOMIC DNA]</scope>
    <source>
        <strain evidence="9 10">DSM 24756</strain>
    </source>
</reference>
<proteinExistence type="predicted"/>
<evidence type="ECO:0000256" key="5">
    <source>
        <dbReference type="ARBA" id="ARBA00023004"/>
    </source>
</evidence>
<dbReference type="InterPro" id="IPR027417">
    <property type="entry name" value="P-loop_NTPase"/>
</dbReference>
<feature type="domain" description="AAA+ ATPase" evidence="8">
    <location>
        <begin position="33"/>
        <end position="231"/>
    </location>
</feature>
<keyword evidence="6" id="KW-0406">Ion transport</keyword>
<dbReference type="GO" id="GO:0005886">
    <property type="term" value="C:plasma membrane"/>
    <property type="evidence" value="ECO:0007669"/>
    <property type="project" value="UniProtKB-SubCell"/>
</dbReference>
<comment type="caution">
    <text evidence="9">The sequence shown here is derived from an EMBL/GenBank/DDBJ whole genome shotgun (WGS) entry which is preliminary data.</text>
</comment>
<accession>A0A430AF26</accession>
<evidence type="ECO:0000313" key="9">
    <source>
        <dbReference type="EMBL" id="RSU06183.1"/>
    </source>
</evidence>
<keyword evidence="5" id="KW-0408">Iron</keyword>
<dbReference type="InterPro" id="IPR051535">
    <property type="entry name" value="Siderophore_ABC-ATPase"/>
</dbReference>
<dbReference type="Proteomes" id="UP000288669">
    <property type="component" value="Unassembled WGS sequence"/>
</dbReference>
<dbReference type="PANTHER" id="PTHR42771:SF2">
    <property type="entry name" value="IRON(3+)-HYDROXAMATE IMPORT ATP-BINDING PROTEIN FHUC"/>
    <property type="match status" value="1"/>
</dbReference>
<dbReference type="InterPro" id="IPR003959">
    <property type="entry name" value="ATPase_AAA_core"/>
</dbReference>
<dbReference type="OrthoDB" id="9784297at2"/>
<evidence type="ECO:0000256" key="7">
    <source>
        <dbReference type="ARBA" id="ARBA00023136"/>
    </source>
</evidence>
<keyword evidence="3" id="KW-1003">Cell membrane</keyword>
<sequence>MLKKIVKAKPLEKRGEYPFNLAWLHQTDELAFKKPLTFLVGDNGVGKSTLLQAIAIQNQLPQLTNERYEEDPEYQTIAKLATYLKSHWDIKSKQGFFFRADDFISFIRKNRRLRKELENELDLLDEKGVPKLAFERQPYQNSLTALKLSYPKELHQLSHGQSFLSLFKSRLSPNSLYLLDEPETPLSPQNQLTLLYMIDEQIKQGSQFIIASHSPVLTAYPDADIYAINPDEIRQIAYEEIENVEFMKNFMADPKRFMHYTFNQ</sequence>
<dbReference type="AlphaFoldDB" id="A0A430AF26"/>
<gene>
    <name evidence="9" type="ORF">CBF30_10730</name>
</gene>
<comment type="subcellular location">
    <subcellularLocation>
        <location evidence="1">Cell membrane</location>
        <topology evidence="1">Peripheral membrane protein</topology>
    </subcellularLocation>
</comment>
<evidence type="ECO:0000256" key="6">
    <source>
        <dbReference type="ARBA" id="ARBA00023065"/>
    </source>
</evidence>
<dbReference type="SMART" id="SM00382">
    <property type="entry name" value="AAA"/>
    <property type="match status" value="1"/>
</dbReference>
<dbReference type="SUPFAM" id="SSF52540">
    <property type="entry name" value="P-loop containing nucleoside triphosphate hydrolases"/>
    <property type="match status" value="1"/>
</dbReference>
<dbReference type="GO" id="GO:0016887">
    <property type="term" value="F:ATP hydrolysis activity"/>
    <property type="evidence" value="ECO:0007669"/>
    <property type="project" value="InterPro"/>
</dbReference>
<dbReference type="Pfam" id="PF13476">
    <property type="entry name" value="AAA_23"/>
    <property type="match status" value="1"/>
</dbReference>
<name>A0A430AF26_9ENTE</name>
<keyword evidence="7" id="KW-0472">Membrane</keyword>
<evidence type="ECO:0000256" key="4">
    <source>
        <dbReference type="ARBA" id="ARBA00022496"/>
    </source>
</evidence>
<keyword evidence="2" id="KW-0813">Transport</keyword>
<evidence type="ECO:0000256" key="2">
    <source>
        <dbReference type="ARBA" id="ARBA00022448"/>
    </source>
</evidence>